<accession>A0A182X734</accession>
<protein>
    <submittedName>
        <fullName evidence="2">Uncharacterized protein</fullName>
    </submittedName>
</protein>
<evidence type="ECO:0000256" key="1">
    <source>
        <dbReference type="SAM" id="Phobius"/>
    </source>
</evidence>
<reference evidence="2" key="1">
    <citation type="submission" date="2020-05" db="UniProtKB">
        <authorList>
            <consortium name="EnsemblMetazoa"/>
        </authorList>
    </citation>
    <scope>IDENTIFICATION</scope>
    <source>
        <strain evidence="2">SANGQUA</strain>
    </source>
</reference>
<dbReference type="Proteomes" id="UP000076407">
    <property type="component" value="Unassembled WGS sequence"/>
</dbReference>
<keyword evidence="1" id="KW-1133">Transmembrane helix</keyword>
<keyword evidence="3" id="KW-1185">Reference proteome</keyword>
<keyword evidence="1" id="KW-0472">Membrane</keyword>
<sequence length="107" mass="11542">MAIVPGGGDGGGSASRFGSFRHIKCQKPAVLSRNHVCVRDQMKWKPEGVKQITASHPASVCPNGVPSGIRGLGELFCYSYYAVATILLHLFAILPLVIADLNYCWKP</sequence>
<proteinExistence type="predicted"/>
<dbReference type="EnsemblMetazoa" id="AQUA005620-RA">
    <property type="protein sequence ID" value="AQUA005620-PA"/>
    <property type="gene ID" value="AQUA005620"/>
</dbReference>
<feature type="transmembrane region" description="Helical" evidence="1">
    <location>
        <begin position="78"/>
        <end position="99"/>
    </location>
</feature>
<dbReference type="VEuPathDB" id="VectorBase:AQUA005620"/>
<name>A0A182X734_ANOQN</name>
<organism evidence="2 3">
    <name type="scientific">Anopheles quadriannulatus</name>
    <name type="common">Mosquito</name>
    <dbReference type="NCBI Taxonomy" id="34691"/>
    <lineage>
        <taxon>Eukaryota</taxon>
        <taxon>Metazoa</taxon>
        <taxon>Ecdysozoa</taxon>
        <taxon>Arthropoda</taxon>
        <taxon>Hexapoda</taxon>
        <taxon>Insecta</taxon>
        <taxon>Pterygota</taxon>
        <taxon>Neoptera</taxon>
        <taxon>Endopterygota</taxon>
        <taxon>Diptera</taxon>
        <taxon>Nematocera</taxon>
        <taxon>Culicoidea</taxon>
        <taxon>Culicidae</taxon>
        <taxon>Anophelinae</taxon>
        <taxon>Anopheles</taxon>
    </lineage>
</organism>
<evidence type="ECO:0000313" key="3">
    <source>
        <dbReference type="Proteomes" id="UP000076407"/>
    </source>
</evidence>
<evidence type="ECO:0000313" key="2">
    <source>
        <dbReference type="EnsemblMetazoa" id="AQUA005620-PA"/>
    </source>
</evidence>
<keyword evidence="1" id="KW-0812">Transmembrane</keyword>
<dbReference type="AlphaFoldDB" id="A0A182X734"/>